<dbReference type="EMBL" id="CM046400">
    <property type="protein sequence ID" value="KAI8524538.1"/>
    <property type="molecule type" value="Genomic_DNA"/>
</dbReference>
<protein>
    <submittedName>
        <fullName evidence="1">Uncharacterized protein</fullName>
    </submittedName>
</protein>
<keyword evidence="2" id="KW-1185">Reference proteome</keyword>
<proteinExistence type="predicted"/>
<reference evidence="1" key="1">
    <citation type="submission" date="2022-02" db="EMBL/GenBank/DDBJ databases">
        <title>Plant Genome Project.</title>
        <authorList>
            <person name="Zhang R.-G."/>
        </authorList>
    </citation>
    <scope>NUCLEOTIDE SEQUENCE</scope>
    <source>
        <strain evidence="1">AT1</strain>
    </source>
</reference>
<gene>
    <name evidence="1" type="ORF">RHMOL_Rhmol13G0157200</name>
</gene>
<accession>A0ACC0L721</accession>
<organism evidence="1 2">
    <name type="scientific">Rhododendron molle</name>
    <name type="common">Chinese azalea</name>
    <name type="synonym">Azalea mollis</name>
    <dbReference type="NCBI Taxonomy" id="49168"/>
    <lineage>
        <taxon>Eukaryota</taxon>
        <taxon>Viridiplantae</taxon>
        <taxon>Streptophyta</taxon>
        <taxon>Embryophyta</taxon>
        <taxon>Tracheophyta</taxon>
        <taxon>Spermatophyta</taxon>
        <taxon>Magnoliopsida</taxon>
        <taxon>eudicotyledons</taxon>
        <taxon>Gunneridae</taxon>
        <taxon>Pentapetalae</taxon>
        <taxon>asterids</taxon>
        <taxon>Ericales</taxon>
        <taxon>Ericaceae</taxon>
        <taxon>Ericoideae</taxon>
        <taxon>Rhodoreae</taxon>
        <taxon>Rhododendron</taxon>
    </lineage>
</organism>
<evidence type="ECO:0000313" key="1">
    <source>
        <dbReference type="EMBL" id="KAI8524538.1"/>
    </source>
</evidence>
<sequence>MEIRDQNLEVVLEPKVGTIFESEYEAQECYATYAKAKGFGAITITSKKRNKVKSNITYGCHQAGNVRPTGLNPIKSHPTPKTGCKAHMNISLQVDGGPDNLPFINKDARNFKGKERGLQLKEGDAKAMHKYFVKLYEDNSDFFYAIDLDENDQLRNVFWADAYSRELCKEFGDVVTFDTTYLVNKYNMPFAPFVGVNHHGQSILFGCGLVSREDTTSFVWLFAT</sequence>
<comment type="caution">
    <text evidence="1">The sequence shown here is derived from an EMBL/GenBank/DDBJ whole genome shotgun (WGS) entry which is preliminary data.</text>
</comment>
<evidence type="ECO:0000313" key="2">
    <source>
        <dbReference type="Proteomes" id="UP001062846"/>
    </source>
</evidence>
<name>A0ACC0L721_RHOML</name>
<dbReference type="Proteomes" id="UP001062846">
    <property type="component" value="Chromosome 13"/>
</dbReference>